<evidence type="ECO:0000313" key="2">
    <source>
        <dbReference type="Proteomes" id="UP000499080"/>
    </source>
</evidence>
<proteinExistence type="predicted"/>
<name>A0A4Y2IMM4_ARAVE</name>
<evidence type="ECO:0000313" key="1">
    <source>
        <dbReference type="EMBL" id="GBM78850.1"/>
    </source>
</evidence>
<dbReference type="Proteomes" id="UP000499080">
    <property type="component" value="Unassembled WGS sequence"/>
</dbReference>
<dbReference type="EMBL" id="BGPR01002783">
    <property type="protein sequence ID" value="GBM78850.1"/>
    <property type="molecule type" value="Genomic_DNA"/>
</dbReference>
<dbReference type="OrthoDB" id="8191755at2759"/>
<dbReference type="AlphaFoldDB" id="A0A4Y2IMM4"/>
<reference evidence="1 2" key="1">
    <citation type="journal article" date="2019" name="Sci. Rep.">
        <title>Orb-weaving spider Araneus ventricosus genome elucidates the spidroin gene catalogue.</title>
        <authorList>
            <person name="Kono N."/>
            <person name="Nakamura H."/>
            <person name="Ohtoshi R."/>
            <person name="Moran D.A.P."/>
            <person name="Shinohara A."/>
            <person name="Yoshida Y."/>
            <person name="Fujiwara M."/>
            <person name="Mori M."/>
            <person name="Tomita M."/>
            <person name="Arakawa K."/>
        </authorList>
    </citation>
    <scope>NUCLEOTIDE SEQUENCE [LARGE SCALE GENOMIC DNA]</scope>
</reference>
<accession>A0A4Y2IMM4</accession>
<gene>
    <name evidence="1" type="ORF">AVEN_157809_1</name>
</gene>
<comment type="caution">
    <text evidence="1">The sequence shown here is derived from an EMBL/GenBank/DDBJ whole genome shotgun (WGS) entry which is preliminary data.</text>
</comment>
<keyword evidence="2" id="KW-1185">Reference proteome</keyword>
<organism evidence="1 2">
    <name type="scientific">Araneus ventricosus</name>
    <name type="common">Orbweaver spider</name>
    <name type="synonym">Epeira ventricosa</name>
    <dbReference type="NCBI Taxonomy" id="182803"/>
    <lineage>
        <taxon>Eukaryota</taxon>
        <taxon>Metazoa</taxon>
        <taxon>Ecdysozoa</taxon>
        <taxon>Arthropoda</taxon>
        <taxon>Chelicerata</taxon>
        <taxon>Arachnida</taxon>
        <taxon>Araneae</taxon>
        <taxon>Araneomorphae</taxon>
        <taxon>Entelegynae</taxon>
        <taxon>Araneoidea</taxon>
        <taxon>Araneidae</taxon>
        <taxon>Araneus</taxon>
    </lineage>
</organism>
<protein>
    <recommendedName>
        <fullName evidence="3">HTH CENPB-type domain-containing protein</fullName>
    </recommendedName>
</protein>
<evidence type="ECO:0008006" key="3">
    <source>
        <dbReference type="Google" id="ProtNLM"/>
    </source>
</evidence>
<sequence length="151" mass="17829">MKQFFRKPKRRNWLVQHLIYLEERLFGITLSDLRTLAFELAEKNSIPHVFNTEKRMARKDWFYEFLKRHPKLALRYPEKTSIASAKVFNRVAINAFFALLDSLYSKYKFSANDIYNADENLDSGEQAFKSILLFAAKNKVALYHQPNEGCL</sequence>